<name>A0A1H2X585_9RHOB</name>
<comment type="similarity">
    <text evidence="2">Belongs to the bacterial solute-binding protein 5 family.</text>
</comment>
<dbReference type="InterPro" id="IPR030678">
    <property type="entry name" value="Peptide/Ni-bd"/>
</dbReference>
<reference evidence="5 6" key="1">
    <citation type="submission" date="2016-10" db="EMBL/GenBank/DDBJ databases">
        <authorList>
            <person name="de Groot N.N."/>
        </authorList>
    </citation>
    <scope>NUCLEOTIDE SEQUENCE [LARGE SCALE GENOMIC DNA]</scope>
    <source>
        <strain evidence="5 6">CGMCC 1.8894</strain>
    </source>
</reference>
<evidence type="ECO:0000256" key="3">
    <source>
        <dbReference type="ARBA" id="ARBA00022729"/>
    </source>
</evidence>
<gene>
    <name evidence="5" type="ORF">SAMN04488238_10458</name>
</gene>
<dbReference type="Gene3D" id="3.40.190.10">
    <property type="entry name" value="Periplasmic binding protein-like II"/>
    <property type="match status" value="1"/>
</dbReference>
<dbReference type="GO" id="GO:0043190">
    <property type="term" value="C:ATP-binding cassette (ABC) transporter complex"/>
    <property type="evidence" value="ECO:0007669"/>
    <property type="project" value="InterPro"/>
</dbReference>
<keyword evidence="6" id="KW-1185">Reference proteome</keyword>
<keyword evidence="3" id="KW-0732">Signal</keyword>
<evidence type="ECO:0000313" key="5">
    <source>
        <dbReference type="EMBL" id="SDW87644.1"/>
    </source>
</evidence>
<accession>A0A1H2X585</accession>
<protein>
    <submittedName>
        <fullName evidence="5">Microcin C transport system substrate-binding protein</fullName>
    </submittedName>
</protein>
<dbReference type="InterPro" id="IPR039424">
    <property type="entry name" value="SBP_5"/>
</dbReference>
<dbReference type="Gene3D" id="3.10.105.10">
    <property type="entry name" value="Dipeptide-binding Protein, Domain 3"/>
    <property type="match status" value="1"/>
</dbReference>
<comment type="subcellular location">
    <subcellularLocation>
        <location evidence="1">Periplasm</location>
    </subcellularLocation>
</comment>
<dbReference type="GO" id="GO:0015833">
    <property type="term" value="P:peptide transport"/>
    <property type="evidence" value="ECO:0007669"/>
    <property type="project" value="TreeGrafter"/>
</dbReference>
<evidence type="ECO:0000256" key="1">
    <source>
        <dbReference type="ARBA" id="ARBA00004418"/>
    </source>
</evidence>
<dbReference type="InterPro" id="IPR000914">
    <property type="entry name" value="SBP_5_dom"/>
</dbReference>
<dbReference type="PANTHER" id="PTHR30290:SF64">
    <property type="entry name" value="ABC TRANSPORTER PERIPLASMIC BINDING PROTEIN"/>
    <property type="match status" value="1"/>
</dbReference>
<dbReference type="STRING" id="564137.SAMN04488238_10458"/>
<dbReference type="CDD" id="cd08497">
    <property type="entry name" value="MbnE-like"/>
    <property type="match status" value="1"/>
</dbReference>
<dbReference type="GO" id="GO:1904680">
    <property type="term" value="F:peptide transmembrane transporter activity"/>
    <property type="evidence" value="ECO:0007669"/>
    <property type="project" value="TreeGrafter"/>
</dbReference>
<dbReference type="SUPFAM" id="SSF53850">
    <property type="entry name" value="Periplasmic binding protein-like II"/>
    <property type="match status" value="1"/>
</dbReference>
<dbReference type="Pfam" id="PF00496">
    <property type="entry name" value="SBP_bac_5"/>
    <property type="match status" value="1"/>
</dbReference>
<organism evidence="5 6">
    <name type="scientific">Roseicitreum antarcticum</name>
    <dbReference type="NCBI Taxonomy" id="564137"/>
    <lineage>
        <taxon>Bacteria</taxon>
        <taxon>Pseudomonadati</taxon>
        <taxon>Pseudomonadota</taxon>
        <taxon>Alphaproteobacteria</taxon>
        <taxon>Rhodobacterales</taxon>
        <taxon>Paracoccaceae</taxon>
        <taxon>Roseicitreum</taxon>
    </lineage>
</organism>
<evidence type="ECO:0000256" key="2">
    <source>
        <dbReference type="ARBA" id="ARBA00005695"/>
    </source>
</evidence>
<dbReference type="PANTHER" id="PTHR30290">
    <property type="entry name" value="PERIPLASMIC BINDING COMPONENT OF ABC TRANSPORTER"/>
    <property type="match status" value="1"/>
</dbReference>
<evidence type="ECO:0000259" key="4">
    <source>
        <dbReference type="Pfam" id="PF00496"/>
    </source>
</evidence>
<dbReference type="PIRSF" id="PIRSF002741">
    <property type="entry name" value="MppA"/>
    <property type="match status" value="1"/>
</dbReference>
<sequence length="645" mass="72189">MTPTAPRQFDAMLGKAQAIATPRPDMLTMGLCGLSAVLWLGWASTAQGQAQMEGEVITSHGISTFGDLKYPADYPHLDYVNPDAPKGGEIAVWAPGGFDSMHPFTVSGRAGALSSIFFESMLTGTADEIGASYCLLCETMEYPEDRSWVTFNIRPEARFSDGTPLTADDALFSYEILLEKGLPEFRAILSQQVERVEVEGDHRVTYYFNPDFPPRDLPALVGGLSVFSRADYVENDRDFEVSSMEPMLGSAPYTLDRARDNTLVYARNPDYWGWHLPIMQGRSNFDRIRVEYYADYTAAFEGFKAGAYTFRDEASSLIWATGYDFPDVADGHVIKAELPNGNISTGQAFILNLRRQKLQDPRVREAISMMFNFEWSNETLFYGIYARNHSLWENSDLAASGQPSAEELALLEPLADMLPPGVLDAPPVMAPESSATRQLDRGNLRRASALLSEAGWDVGNDGLRRNADGEVLTLEFLNDSQSFDRVINPYVENLRALGIDARHNRVDNAQAVNRERSYDFDITTDQLPMSEIPSSSLMQFFGSETADQSTRNKMGLRSEAVDSLIRTVLDAESQEELTHSVRALDRVLRAYQFRVPQWFKNAHTVAYFDQYGYPDPLPPHARGELDFWWFDADKAAQLRADGALR</sequence>
<dbReference type="AlphaFoldDB" id="A0A1H2X585"/>
<dbReference type="GO" id="GO:0030288">
    <property type="term" value="C:outer membrane-bounded periplasmic space"/>
    <property type="evidence" value="ECO:0007669"/>
    <property type="project" value="TreeGrafter"/>
</dbReference>
<feature type="domain" description="Solute-binding protein family 5" evidence="4">
    <location>
        <begin position="137"/>
        <end position="546"/>
    </location>
</feature>
<dbReference type="GO" id="GO:0042884">
    <property type="term" value="P:microcin transport"/>
    <property type="evidence" value="ECO:0007669"/>
    <property type="project" value="TreeGrafter"/>
</dbReference>
<dbReference type="EMBL" id="FNOM01000004">
    <property type="protein sequence ID" value="SDW87644.1"/>
    <property type="molecule type" value="Genomic_DNA"/>
</dbReference>
<evidence type="ECO:0000313" key="6">
    <source>
        <dbReference type="Proteomes" id="UP000198539"/>
    </source>
</evidence>
<dbReference type="Proteomes" id="UP000198539">
    <property type="component" value="Unassembled WGS sequence"/>
</dbReference>
<proteinExistence type="inferred from homology"/>